<sequence precursor="true">MFWNQTSKLVQMANSTPRAASTARCWKAAAKITACLALASVAPATPVFAADPDQGSLPSYLAEAPLTFAALVQGDGQGDGQASATVDAPTDVLVAVPQDDAVTGTNDVTDPVEQVANRSLFSDRQTQMADGKFVLPPIAALTTGTAEIGNGEVPLGFRQGEAAPLVRLPESGTDRGLPWQWTARHWAAPNTFSHPLYFEDRMLERHGHQRYGCLQPLASGGRFLAQAVSLPYLTAIAPPSECQYSLGYYRAGSCVPALKQRPPYQRKAVVSQVTAAGVATAILQ</sequence>
<dbReference type="Proteomes" id="UP000319004">
    <property type="component" value="Chromosome"/>
</dbReference>
<protein>
    <submittedName>
        <fullName evidence="2">Uncharacterized protein</fullName>
    </submittedName>
</protein>
<dbReference type="AlphaFoldDB" id="A0A518HR18"/>
<proteinExistence type="predicted"/>
<organism evidence="2 3">
    <name type="scientific">Stieleria neptunia</name>
    <dbReference type="NCBI Taxonomy" id="2527979"/>
    <lineage>
        <taxon>Bacteria</taxon>
        <taxon>Pseudomonadati</taxon>
        <taxon>Planctomycetota</taxon>
        <taxon>Planctomycetia</taxon>
        <taxon>Pirellulales</taxon>
        <taxon>Pirellulaceae</taxon>
        <taxon>Stieleria</taxon>
    </lineage>
</organism>
<keyword evidence="1" id="KW-0732">Signal</keyword>
<gene>
    <name evidence="2" type="ORF">Enr13x_31440</name>
</gene>
<reference evidence="2 3" key="1">
    <citation type="submission" date="2019-03" db="EMBL/GenBank/DDBJ databases">
        <title>Deep-cultivation of Planctomycetes and their phenomic and genomic characterization uncovers novel biology.</title>
        <authorList>
            <person name="Wiegand S."/>
            <person name="Jogler M."/>
            <person name="Boedeker C."/>
            <person name="Pinto D."/>
            <person name="Vollmers J."/>
            <person name="Rivas-Marin E."/>
            <person name="Kohn T."/>
            <person name="Peeters S.H."/>
            <person name="Heuer A."/>
            <person name="Rast P."/>
            <person name="Oberbeckmann S."/>
            <person name="Bunk B."/>
            <person name="Jeske O."/>
            <person name="Meyerdierks A."/>
            <person name="Storesund J.E."/>
            <person name="Kallscheuer N."/>
            <person name="Luecker S."/>
            <person name="Lage O.M."/>
            <person name="Pohl T."/>
            <person name="Merkel B.J."/>
            <person name="Hornburger P."/>
            <person name="Mueller R.-W."/>
            <person name="Bruemmer F."/>
            <person name="Labrenz M."/>
            <person name="Spormann A.M."/>
            <person name="Op den Camp H."/>
            <person name="Overmann J."/>
            <person name="Amann R."/>
            <person name="Jetten M.S.M."/>
            <person name="Mascher T."/>
            <person name="Medema M.H."/>
            <person name="Devos D.P."/>
            <person name="Kaster A.-K."/>
            <person name="Ovreas L."/>
            <person name="Rohde M."/>
            <person name="Galperin M.Y."/>
            <person name="Jogler C."/>
        </authorList>
    </citation>
    <scope>NUCLEOTIDE SEQUENCE [LARGE SCALE GENOMIC DNA]</scope>
    <source>
        <strain evidence="2 3">Enr13</strain>
    </source>
</reference>
<evidence type="ECO:0000313" key="2">
    <source>
        <dbReference type="EMBL" id="QDV43289.1"/>
    </source>
</evidence>
<name>A0A518HR18_9BACT</name>
<feature type="signal peptide" evidence="1">
    <location>
        <begin position="1"/>
        <end position="49"/>
    </location>
</feature>
<feature type="chain" id="PRO_5021972842" evidence="1">
    <location>
        <begin position="50"/>
        <end position="284"/>
    </location>
</feature>
<evidence type="ECO:0000313" key="3">
    <source>
        <dbReference type="Proteomes" id="UP000319004"/>
    </source>
</evidence>
<dbReference type="EMBL" id="CP037423">
    <property type="protein sequence ID" value="QDV43289.1"/>
    <property type="molecule type" value="Genomic_DNA"/>
</dbReference>
<accession>A0A518HR18</accession>
<keyword evidence="3" id="KW-1185">Reference proteome</keyword>
<evidence type="ECO:0000256" key="1">
    <source>
        <dbReference type="SAM" id="SignalP"/>
    </source>
</evidence>
<dbReference type="KEGG" id="snep:Enr13x_31440"/>